<dbReference type="AlphaFoldDB" id="A0A4Z0D3V0"/>
<dbReference type="PANTHER" id="PTHR21180:SF32">
    <property type="entry name" value="ENDONUCLEASE_EXONUCLEASE_PHOSPHATASE FAMILY DOMAIN-CONTAINING PROTEIN 1"/>
    <property type="match status" value="1"/>
</dbReference>
<dbReference type="GO" id="GO:0006281">
    <property type="term" value="P:DNA repair"/>
    <property type="evidence" value="ECO:0007669"/>
    <property type="project" value="InterPro"/>
</dbReference>
<dbReference type="Pfam" id="PF10531">
    <property type="entry name" value="SLBB"/>
    <property type="match status" value="1"/>
</dbReference>
<dbReference type="InterPro" id="IPR004509">
    <property type="entry name" value="Competence_ComEA_HhH"/>
</dbReference>
<dbReference type="InterPro" id="IPR051675">
    <property type="entry name" value="Endo/Exo/Phosphatase_dom_1"/>
</dbReference>
<sequence length="213" mass="23449">MYYFSKREKILIAIIGILLVVSIVSLNSANSSTDENELVITNVNDVNDVNDKIDVEEDLDLPMDIMVHISGQVYQPGIYKLVTGDRVIDAVNLAGGLTKDADIDRINLAKKIVDEEKIYIPKVGENLDSGNVEGDMANVDINGASENSNSNKININTCTKEELMSLPGIGDVLSDRIIEYRKTTKFNTIEDIKNVSGIGEAKFNDIKELIITN</sequence>
<keyword evidence="3" id="KW-1185">Reference proteome</keyword>
<evidence type="ECO:0000259" key="1">
    <source>
        <dbReference type="SMART" id="SM00278"/>
    </source>
</evidence>
<dbReference type="Pfam" id="PF12836">
    <property type="entry name" value="HHH_3"/>
    <property type="match status" value="1"/>
</dbReference>
<dbReference type="GO" id="GO:0015628">
    <property type="term" value="P:protein secretion by the type II secretion system"/>
    <property type="evidence" value="ECO:0007669"/>
    <property type="project" value="TreeGrafter"/>
</dbReference>
<dbReference type="Proteomes" id="UP000298381">
    <property type="component" value="Unassembled WGS sequence"/>
</dbReference>
<dbReference type="NCBIfam" id="TIGR00426">
    <property type="entry name" value="competence protein ComEA helix-hairpin-helix repeat region"/>
    <property type="match status" value="1"/>
</dbReference>
<evidence type="ECO:0000313" key="2">
    <source>
        <dbReference type="EMBL" id="TFZ40035.1"/>
    </source>
</evidence>
<protein>
    <recommendedName>
        <fullName evidence="1">Helix-hairpin-helix DNA-binding motif class 1 domain-containing protein</fullName>
    </recommendedName>
</protein>
<dbReference type="RefSeq" id="WP_135271107.1">
    <property type="nucleotide sequence ID" value="NZ_SRIB01000007.1"/>
</dbReference>
<dbReference type="InterPro" id="IPR019554">
    <property type="entry name" value="Soluble_ligand-bd"/>
</dbReference>
<dbReference type="GO" id="GO:0003677">
    <property type="term" value="F:DNA binding"/>
    <property type="evidence" value="ECO:0007669"/>
    <property type="project" value="InterPro"/>
</dbReference>
<gene>
    <name evidence="2" type="ORF">E4100_05895</name>
</gene>
<evidence type="ECO:0000313" key="3">
    <source>
        <dbReference type="Proteomes" id="UP000298381"/>
    </source>
</evidence>
<reference evidence="2 3" key="1">
    <citation type="submission" date="2019-03" db="EMBL/GenBank/DDBJ databases">
        <title>Draft genome sequence data and analysis of a Fermenting Bacterium, Soehngenia longevitae strain 1933PT, isolated from petroleum reservoir in Azerbaijan.</title>
        <authorList>
            <person name="Grouzdev D.S."/>
            <person name="Bidzhieva S.K."/>
            <person name="Sokolova D.S."/>
            <person name="Tourova T.P."/>
            <person name="Poltaraus A.B."/>
            <person name="Nazina T.N."/>
        </authorList>
    </citation>
    <scope>NUCLEOTIDE SEQUENCE [LARGE SCALE GENOMIC DNA]</scope>
    <source>
        <strain evidence="2 3">1933P</strain>
    </source>
</reference>
<organism evidence="2 3">
    <name type="scientific">Soehngenia longivitae</name>
    <dbReference type="NCBI Taxonomy" id="2562294"/>
    <lineage>
        <taxon>Bacteria</taxon>
        <taxon>Bacillati</taxon>
        <taxon>Bacillota</taxon>
        <taxon>Tissierellia</taxon>
        <taxon>Tissierellales</taxon>
        <taxon>Tissierellaceae</taxon>
        <taxon>Soehngenia</taxon>
    </lineage>
</organism>
<dbReference type="SUPFAM" id="SSF47781">
    <property type="entry name" value="RuvA domain 2-like"/>
    <property type="match status" value="1"/>
</dbReference>
<dbReference type="SMART" id="SM00278">
    <property type="entry name" value="HhH1"/>
    <property type="match status" value="2"/>
</dbReference>
<feature type="domain" description="Helix-hairpin-helix DNA-binding motif class 1" evidence="1">
    <location>
        <begin position="190"/>
        <end position="209"/>
    </location>
</feature>
<dbReference type="InterPro" id="IPR010994">
    <property type="entry name" value="RuvA_2-like"/>
</dbReference>
<dbReference type="OrthoDB" id="9790239at2"/>
<name>A0A4Z0D3V0_9FIRM</name>
<accession>A0A4Z0D3V0</accession>
<proteinExistence type="predicted"/>
<dbReference type="GO" id="GO:0015627">
    <property type="term" value="C:type II protein secretion system complex"/>
    <property type="evidence" value="ECO:0007669"/>
    <property type="project" value="TreeGrafter"/>
</dbReference>
<dbReference type="PANTHER" id="PTHR21180">
    <property type="entry name" value="ENDONUCLEASE/EXONUCLEASE/PHOSPHATASE FAMILY DOMAIN-CONTAINING PROTEIN 1"/>
    <property type="match status" value="1"/>
</dbReference>
<dbReference type="EMBL" id="SRIB01000007">
    <property type="protein sequence ID" value="TFZ40035.1"/>
    <property type="molecule type" value="Genomic_DNA"/>
</dbReference>
<dbReference type="InterPro" id="IPR003583">
    <property type="entry name" value="Hlx-hairpin-Hlx_DNA-bd_motif"/>
</dbReference>
<comment type="caution">
    <text evidence="2">The sequence shown here is derived from an EMBL/GenBank/DDBJ whole genome shotgun (WGS) entry which is preliminary data.</text>
</comment>
<feature type="domain" description="Helix-hairpin-helix DNA-binding motif class 1" evidence="1">
    <location>
        <begin position="161"/>
        <end position="180"/>
    </location>
</feature>
<dbReference type="Gene3D" id="1.10.150.320">
    <property type="entry name" value="Photosystem II 12 kDa extrinsic protein"/>
    <property type="match status" value="1"/>
</dbReference>